<proteinExistence type="predicted"/>
<accession>A0A061QWY0</accession>
<organism evidence="2">
    <name type="scientific">Tetraselmis sp. GSL018</name>
    <dbReference type="NCBI Taxonomy" id="582737"/>
    <lineage>
        <taxon>Eukaryota</taxon>
        <taxon>Viridiplantae</taxon>
        <taxon>Chlorophyta</taxon>
        <taxon>core chlorophytes</taxon>
        <taxon>Chlorodendrophyceae</taxon>
        <taxon>Chlorodendrales</taxon>
        <taxon>Chlorodendraceae</taxon>
        <taxon>Tetraselmis</taxon>
    </lineage>
</organism>
<dbReference type="EMBL" id="GBEZ01021638">
    <property type="protein sequence ID" value="JAC65127.1"/>
    <property type="molecule type" value="Transcribed_RNA"/>
</dbReference>
<feature type="transmembrane region" description="Helical" evidence="1">
    <location>
        <begin position="43"/>
        <end position="66"/>
    </location>
</feature>
<keyword evidence="1" id="KW-1133">Transmembrane helix</keyword>
<feature type="transmembrane region" description="Helical" evidence="1">
    <location>
        <begin position="124"/>
        <end position="148"/>
    </location>
</feature>
<reference evidence="2" key="1">
    <citation type="submission" date="2014-05" db="EMBL/GenBank/DDBJ databases">
        <title>The transcriptome of the halophilic microalga Tetraselmis sp. GSL018 isolated from the Great Salt Lake, Utah.</title>
        <authorList>
            <person name="Jinkerson R.E."/>
            <person name="D'Adamo S."/>
            <person name="Posewitz M.C."/>
        </authorList>
    </citation>
    <scope>NUCLEOTIDE SEQUENCE</scope>
    <source>
        <strain evidence="2">GSL018</strain>
    </source>
</reference>
<keyword evidence="1" id="KW-0472">Membrane</keyword>
<feature type="transmembrane region" description="Helical" evidence="1">
    <location>
        <begin position="12"/>
        <end position="31"/>
    </location>
</feature>
<protein>
    <submittedName>
        <fullName evidence="2">Uncharacterized protein</fullName>
    </submittedName>
</protein>
<sequence>MPNSTKTYFSSIFCWSVVNLALATAFLVIGAKHYKACCNKPLANWNIAAGAIGILVSLVTFASLLLSNNKANKYEPQESSEVTTGPDGRELTPAQQEAVTRALRENEISKARRAAMYEGPIGRLFAFLQSTQTCYVLVMVIIGASFVWSTEPSEDCDPASPQGCEPFLWNWTQAFVIIYFVFTGLLCCLGCCSVCALAAMVTSRSGSPSGEPPPSPGV</sequence>
<dbReference type="AlphaFoldDB" id="A0A061QWY0"/>
<name>A0A061QWY0_9CHLO</name>
<keyword evidence="1" id="KW-0812">Transmembrane</keyword>
<gene>
    <name evidence="2" type="ORF">TSPGSL018_16742</name>
</gene>
<evidence type="ECO:0000313" key="2">
    <source>
        <dbReference type="EMBL" id="JAC65127.1"/>
    </source>
</evidence>
<feature type="transmembrane region" description="Helical" evidence="1">
    <location>
        <begin position="176"/>
        <end position="201"/>
    </location>
</feature>
<evidence type="ECO:0000256" key="1">
    <source>
        <dbReference type="SAM" id="Phobius"/>
    </source>
</evidence>